<protein>
    <submittedName>
        <fullName evidence="2">Uncharacterized protein</fullName>
    </submittedName>
</protein>
<feature type="compositionally biased region" description="Polar residues" evidence="1">
    <location>
        <begin position="370"/>
        <end position="379"/>
    </location>
</feature>
<reference evidence="2 3" key="1">
    <citation type="submission" date="2024-04" db="EMBL/GenBank/DDBJ databases">
        <title>Phyllosticta paracitricarpa is synonymous to the EU quarantine fungus P. citricarpa based on phylogenomic analyses.</title>
        <authorList>
            <consortium name="Lawrence Berkeley National Laboratory"/>
            <person name="Van Ingen-Buijs V.A."/>
            <person name="Van Westerhoven A.C."/>
            <person name="Haridas S."/>
            <person name="Skiadas P."/>
            <person name="Martin F."/>
            <person name="Groenewald J.Z."/>
            <person name="Crous P.W."/>
            <person name="Seidl M.F."/>
        </authorList>
    </citation>
    <scope>NUCLEOTIDE SEQUENCE [LARGE SCALE GENOMIC DNA]</scope>
    <source>
        <strain evidence="2 3">CBS 123374</strain>
    </source>
</reference>
<dbReference type="EMBL" id="JBBWRZ010000003">
    <property type="protein sequence ID" value="KAK8239999.1"/>
    <property type="molecule type" value="Genomic_DNA"/>
</dbReference>
<feature type="region of interest" description="Disordered" evidence="1">
    <location>
        <begin position="256"/>
        <end position="431"/>
    </location>
</feature>
<sequence>MTGVVGSDIQRRYKSLSPFYPRLCQINRGYRCGNAATISFHIVAVKACESIWVVNTGAVDAGAGQSWMPAFGSHQNSAVELPSKAFRSFARLKTILKAGLLFEFLQQDWLGGVCSEEGTLVATPTKRLWLFEIVQIFSSTFARPSTLRQPGPICVDTSCTNTSITLLLKQSLTHSSANAKIAHAAVRFSGGAMERFRDPQRWTVDARDDTAREENLRLRSGVTALRSEVTALRSEVTTMRVRLEFVESILNSRELPNTRHVHRNTTTAAPEQPGTHDEKRAHPLNRSTDDDTAAGFTIDEAAPHCNTTTTTPKQPGTHDEKRAHPLDRSTDNDTPAGLAIEKTASRHNMTSADHEDTEMDDEKRAPPLDRTTNIDTQAGLTVEKTTSRHSMVSADHEDTDMDDEKRAPPLDRTTDDDTAAPEPNPRKHSIKFVYLDDEELCAIRIMRPKRRIPGVPT</sequence>
<evidence type="ECO:0000313" key="3">
    <source>
        <dbReference type="Proteomes" id="UP001492380"/>
    </source>
</evidence>
<feature type="compositionally biased region" description="Basic and acidic residues" evidence="1">
    <location>
        <begin position="403"/>
        <end position="415"/>
    </location>
</feature>
<keyword evidence="3" id="KW-1185">Reference proteome</keyword>
<feature type="compositionally biased region" description="Basic and acidic residues" evidence="1">
    <location>
        <begin position="316"/>
        <end position="331"/>
    </location>
</feature>
<evidence type="ECO:0000313" key="2">
    <source>
        <dbReference type="EMBL" id="KAK8239999.1"/>
    </source>
</evidence>
<dbReference type="Proteomes" id="UP001492380">
    <property type="component" value="Unassembled WGS sequence"/>
</dbReference>
<accession>A0ABR1YUY0</accession>
<evidence type="ECO:0000256" key="1">
    <source>
        <dbReference type="SAM" id="MobiDB-lite"/>
    </source>
</evidence>
<proteinExistence type="predicted"/>
<gene>
    <name evidence="2" type="ORF">HDK90DRAFT_463646</name>
</gene>
<organism evidence="2 3">
    <name type="scientific">Phyllosticta capitalensis</name>
    <dbReference type="NCBI Taxonomy" id="121624"/>
    <lineage>
        <taxon>Eukaryota</taxon>
        <taxon>Fungi</taxon>
        <taxon>Dikarya</taxon>
        <taxon>Ascomycota</taxon>
        <taxon>Pezizomycotina</taxon>
        <taxon>Dothideomycetes</taxon>
        <taxon>Dothideomycetes incertae sedis</taxon>
        <taxon>Botryosphaeriales</taxon>
        <taxon>Phyllostictaceae</taxon>
        <taxon>Phyllosticta</taxon>
    </lineage>
</organism>
<comment type="caution">
    <text evidence="2">The sequence shown here is derived from an EMBL/GenBank/DDBJ whole genome shotgun (WGS) entry which is preliminary data.</text>
</comment>
<name>A0ABR1YUY0_9PEZI</name>